<dbReference type="Pfam" id="PF02568">
    <property type="entry name" value="ThiI"/>
    <property type="match status" value="1"/>
</dbReference>
<reference evidence="5" key="1">
    <citation type="submission" date="2020-01" db="EMBL/GenBank/DDBJ databases">
        <authorList>
            <person name="Meier V. D."/>
            <person name="Meier V D."/>
        </authorList>
    </citation>
    <scope>NUCLEOTIDE SEQUENCE</scope>
    <source>
        <strain evidence="5">HLG_WM_MAG_12</strain>
    </source>
</reference>
<organism evidence="5">
    <name type="scientific">uncultured Campylobacterales bacterium</name>
    <dbReference type="NCBI Taxonomy" id="352960"/>
    <lineage>
        <taxon>Bacteria</taxon>
        <taxon>Pseudomonadati</taxon>
        <taxon>Campylobacterota</taxon>
        <taxon>Epsilonproteobacteria</taxon>
        <taxon>Campylobacterales</taxon>
        <taxon>environmental samples</taxon>
    </lineage>
</organism>
<keyword evidence="5" id="KW-0808">Transferase</keyword>
<evidence type="ECO:0000259" key="3">
    <source>
        <dbReference type="Pfam" id="PF02568"/>
    </source>
</evidence>
<protein>
    <submittedName>
        <fullName evidence="5">tRNA (5-methylaminomethyl-2-thiouridylate)-methyltransferase (EC)</fullName>
        <ecNumber evidence="5">2.1.1.61</ecNumber>
    </submittedName>
</protein>
<dbReference type="Pfam" id="PF18297">
    <property type="entry name" value="NFACT-R_2"/>
    <property type="match status" value="1"/>
</dbReference>
<evidence type="ECO:0000313" key="5">
    <source>
        <dbReference type="EMBL" id="CAA6803442.1"/>
    </source>
</evidence>
<dbReference type="SUPFAM" id="SSF52402">
    <property type="entry name" value="Adenine nucleotide alpha hydrolases-like"/>
    <property type="match status" value="1"/>
</dbReference>
<keyword evidence="1" id="KW-0547">Nucleotide-binding</keyword>
<dbReference type="EMBL" id="CACVAW010000010">
    <property type="protein sequence ID" value="CAA6803442.1"/>
    <property type="molecule type" value="Genomic_DNA"/>
</dbReference>
<sequence>MQVTTKKKCVALFSGGLDSMISMKLMSDQGIDVTALHIDMGFGAKKSKKDLLEKRATSVGAKLRIADITEQYIKDILFTPKYGYGKNLNPCVDCHGNMLAVAKKVMVEIGADFIVTGEVIGQRPKSQKKDAMKIVTEIGVGIDDVDLVLRPMSAKLLEPTKAEIKGWVDREKLLGLSGRNREVQLNFAKEYGFEDYETPGGGCLLTDIGFTKKIKESVKFSKFDVEELSVLKVGRHLRLPDGAKLVLGKDQKDNETMRTLELTKYNVMDVVDVPSPLALLSSNISDQDRNLAIKIILTHTKALASNKYDVNIAGTIYSDSPFEAKEATREYFVN</sequence>
<keyword evidence="5" id="KW-0489">Methyltransferase</keyword>
<dbReference type="InterPro" id="IPR014729">
    <property type="entry name" value="Rossmann-like_a/b/a_fold"/>
</dbReference>
<dbReference type="GO" id="GO:0004810">
    <property type="term" value="F:CCA tRNA nucleotidyltransferase activity"/>
    <property type="evidence" value="ECO:0007669"/>
    <property type="project" value="InterPro"/>
</dbReference>
<keyword evidence="2" id="KW-0067">ATP-binding</keyword>
<dbReference type="GO" id="GO:0032259">
    <property type="term" value="P:methylation"/>
    <property type="evidence" value="ECO:0007669"/>
    <property type="project" value="UniProtKB-KW"/>
</dbReference>
<accession>A0A6S6SJ84</accession>
<dbReference type="PANTHER" id="PTHR11933">
    <property type="entry name" value="TRNA 5-METHYLAMINOMETHYL-2-THIOURIDYLATE -METHYLTRANSFERASE"/>
    <property type="match status" value="1"/>
</dbReference>
<evidence type="ECO:0000259" key="4">
    <source>
        <dbReference type="Pfam" id="PF18297"/>
    </source>
</evidence>
<dbReference type="GO" id="GO:0005524">
    <property type="term" value="F:ATP binding"/>
    <property type="evidence" value="ECO:0007669"/>
    <property type="project" value="UniProtKB-KW"/>
</dbReference>
<dbReference type="Gene3D" id="3.40.50.620">
    <property type="entry name" value="HUPs"/>
    <property type="match status" value="1"/>
</dbReference>
<evidence type="ECO:0000256" key="2">
    <source>
        <dbReference type="ARBA" id="ARBA00022840"/>
    </source>
</evidence>
<proteinExistence type="predicted"/>
<dbReference type="AlphaFoldDB" id="A0A6S6SJ84"/>
<name>A0A6S6SJ84_9BACT</name>
<feature type="domain" description="Thil AANH" evidence="3">
    <location>
        <begin position="5"/>
        <end position="137"/>
    </location>
</feature>
<feature type="domain" description="NFACT protein RNA binding" evidence="4">
    <location>
        <begin position="234"/>
        <end position="316"/>
    </location>
</feature>
<dbReference type="GO" id="GO:0004808">
    <property type="term" value="F:tRNA (5-methylaminomethyl-2-thiouridylate)(34)-methyltransferase activity"/>
    <property type="evidence" value="ECO:0007669"/>
    <property type="project" value="UniProtKB-EC"/>
</dbReference>
<gene>
    <name evidence="5" type="ORF">HELGO_WM2667</name>
</gene>
<dbReference type="InterPro" id="IPR059101">
    <property type="entry name" value="NFACT-R_2"/>
</dbReference>
<evidence type="ECO:0000256" key="1">
    <source>
        <dbReference type="ARBA" id="ARBA00022741"/>
    </source>
</evidence>
<dbReference type="EC" id="2.1.1.61" evidence="5"/>
<dbReference type="PANTHER" id="PTHR11933:SF6">
    <property type="entry name" value="THIL AANH DOMAIN-CONTAINING PROTEIN"/>
    <property type="match status" value="1"/>
</dbReference>
<dbReference type="InterPro" id="IPR020536">
    <property type="entry name" value="ThiI_AANH"/>
</dbReference>